<dbReference type="RefSeq" id="WP_150481289.1">
    <property type="nucleotide sequence ID" value="NZ_BMTB01000013.1"/>
</dbReference>
<dbReference type="KEGG" id="scoe:CP976_17960"/>
<feature type="region of interest" description="Disordered" evidence="1">
    <location>
        <begin position="305"/>
        <end position="331"/>
    </location>
</feature>
<dbReference type="GeneID" id="91417954"/>
<accession>A0A5J6IAI5</accession>
<evidence type="ECO:0000313" key="3">
    <source>
        <dbReference type="EMBL" id="QEV25847.1"/>
    </source>
</evidence>
<feature type="compositionally biased region" description="Basic and acidic residues" evidence="1">
    <location>
        <begin position="314"/>
        <end position="331"/>
    </location>
</feature>
<feature type="region of interest" description="Disordered" evidence="1">
    <location>
        <begin position="32"/>
        <end position="73"/>
    </location>
</feature>
<name>A0A5J6IAI5_STRC4</name>
<evidence type="ECO:0000256" key="1">
    <source>
        <dbReference type="SAM" id="MobiDB-lite"/>
    </source>
</evidence>
<protein>
    <recommendedName>
        <fullName evidence="5">DUF748 domain-containing protein</fullName>
    </recommendedName>
</protein>
<proteinExistence type="predicted"/>
<feature type="signal peptide" evidence="2">
    <location>
        <begin position="1"/>
        <end position="23"/>
    </location>
</feature>
<dbReference type="EMBL" id="CP023694">
    <property type="protein sequence ID" value="QEV25847.1"/>
    <property type="molecule type" value="Genomic_DNA"/>
</dbReference>
<reference evidence="3 4" key="1">
    <citation type="submission" date="2017-09" db="EMBL/GenBank/DDBJ databases">
        <authorList>
            <person name="Lee N."/>
            <person name="Cho B.-K."/>
        </authorList>
    </citation>
    <scope>NUCLEOTIDE SEQUENCE [LARGE SCALE GENOMIC DNA]</scope>
    <source>
        <strain evidence="3 4">ATCC 13740</strain>
    </source>
</reference>
<sequence>MNTGLRITVFAAALAATFGAAYGVGGVVDPVSPEPKSGTHSDGEGHASAGHEKETAGHHEAQGGGHAAAPPGGLEISSSGYTLDLKTPRVEAGKKTDLRFAVVQDGTGRKVTAYQREHGKDLHLIVASRDLTVYRHLHPTRAADGTWSTPVNLPEAGGYRVFADFKPKGGEALTLGADLAASGPYEPGELPEHNTTAKVDGYEVKLRGALTPGKAGELTLMVAKNGKPVRNLQPYLGAYGHLVALRSGDLAYLHVHPNGEPGDGRTKPGPEVSFTATAPSAGAYRLFLDFQHEGTVRTAAFTVHAGGAADESEQPSRSRSAEEEEETGHTH</sequence>
<feature type="chain" id="PRO_5038536481" description="DUF748 domain-containing protein" evidence="2">
    <location>
        <begin position="24"/>
        <end position="331"/>
    </location>
</feature>
<dbReference type="AlphaFoldDB" id="A0A5J6IAI5"/>
<gene>
    <name evidence="3" type="ORF">CP976_17960</name>
</gene>
<evidence type="ECO:0000256" key="2">
    <source>
        <dbReference type="SAM" id="SignalP"/>
    </source>
</evidence>
<organism evidence="3 4">
    <name type="scientific">Streptomyces coeruleorubidus</name>
    <dbReference type="NCBI Taxonomy" id="116188"/>
    <lineage>
        <taxon>Bacteria</taxon>
        <taxon>Bacillati</taxon>
        <taxon>Actinomycetota</taxon>
        <taxon>Actinomycetes</taxon>
        <taxon>Kitasatosporales</taxon>
        <taxon>Streptomycetaceae</taxon>
        <taxon>Streptomyces</taxon>
    </lineage>
</organism>
<evidence type="ECO:0000313" key="4">
    <source>
        <dbReference type="Proteomes" id="UP000326598"/>
    </source>
</evidence>
<feature type="compositionally biased region" description="Basic and acidic residues" evidence="1">
    <location>
        <begin position="37"/>
        <end position="61"/>
    </location>
</feature>
<evidence type="ECO:0008006" key="5">
    <source>
        <dbReference type="Google" id="ProtNLM"/>
    </source>
</evidence>
<keyword evidence="2" id="KW-0732">Signal</keyword>
<dbReference type="Proteomes" id="UP000326598">
    <property type="component" value="Chromosome"/>
</dbReference>